<dbReference type="SUPFAM" id="SSF48113">
    <property type="entry name" value="Heme-dependent peroxidases"/>
    <property type="match status" value="1"/>
</dbReference>
<dbReference type="InterPro" id="IPR001621">
    <property type="entry name" value="Ligninase"/>
</dbReference>
<dbReference type="Proteomes" id="UP001221757">
    <property type="component" value="Unassembled WGS sequence"/>
</dbReference>
<dbReference type="Gene3D" id="1.10.520.10">
    <property type="match status" value="1"/>
</dbReference>
<sequence length="71" mass="7498">MTPRADSIVVSEKGLADKYSVSYGDMIQFAAAVNMRNCVSGPHISFVTGRPDATAAAPDGLIPEALTRWTA</sequence>
<protein>
    <submittedName>
        <fullName evidence="1">Uncharacterized protein</fullName>
    </submittedName>
</protein>
<dbReference type="EMBL" id="JARKIE010000252">
    <property type="protein sequence ID" value="KAJ7661150.1"/>
    <property type="molecule type" value="Genomic_DNA"/>
</dbReference>
<dbReference type="InterPro" id="IPR010255">
    <property type="entry name" value="Haem_peroxidase_sf"/>
</dbReference>
<dbReference type="GO" id="GO:0006979">
    <property type="term" value="P:response to oxidative stress"/>
    <property type="evidence" value="ECO:0007669"/>
    <property type="project" value="InterPro"/>
</dbReference>
<comment type="caution">
    <text evidence="1">The sequence shown here is derived from an EMBL/GenBank/DDBJ whole genome shotgun (WGS) entry which is preliminary data.</text>
</comment>
<organism evidence="1 2">
    <name type="scientific">Mycena rosella</name>
    <name type="common">Pink bonnet</name>
    <name type="synonym">Agaricus rosellus</name>
    <dbReference type="NCBI Taxonomy" id="1033263"/>
    <lineage>
        <taxon>Eukaryota</taxon>
        <taxon>Fungi</taxon>
        <taxon>Dikarya</taxon>
        <taxon>Basidiomycota</taxon>
        <taxon>Agaricomycotina</taxon>
        <taxon>Agaricomycetes</taxon>
        <taxon>Agaricomycetidae</taxon>
        <taxon>Agaricales</taxon>
        <taxon>Marasmiineae</taxon>
        <taxon>Mycenaceae</taxon>
        <taxon>Mycena</taxon>
    </lineage>
</organism>
<keyword evidence="2" id="KW-1185">Reference proteome</keyword>
<reference evidence="1" key="1">
    <citation type="submission" date="2023-03" db="EMBL/GenBank/DDBJ databases">
        <title>Massive genome expansion in bonnet fungi (Mycena s.s.) driven by repeated elements and novel gene families across ecological guilds.</title>
        <authorList>
            <consortium name="Lawrence Berkeley National Laboratory"/>
            <person name="Harder C.B."/>
            <person name="Miyauchi S."/>
            <person name="Viragh M."/>
            <person name="Kuo A."/>
            <person name="Thoen E."/>
            <person name="Andreopoulos B."/>
            <person name="Lu D."/>
            <person name="Skrede I."/>
            <person name="Drula E."/>
            <person name="Henrissat B."/>
            <person name="Morin E."/>
            <person name="Kohler A."/>
            <person name="Barry K."/>
            <person name="LaButti K."/>
            <person name="Morin E."/>
            <person name="Salamov A."/>
            <person name="Lipzen A."/>
            <person name="Mereny Z."/>
            <person name="Hegedus B."/>
            <person name="Baldrian P."/>
            <person name="Stursova M."/>
            <person name="Weitz H."/>
            <person name="Taylor A."/>
            <person name="Grigoriev I.V."/>
            <person name="Nagy L.G."/>
            <person name="Martin F."/>
            <person name="Kauserud H."/>
        </authorList>
    </citation>
    <scope>NUCLEOTIDE SEQUENCE</scope>
    <source>
        <strain evidence="1">CBHHK067</strain>
    </source>
</reference>
<dbReference type="AlphaFoldDB" id="A0AAD7CSL6"/>
<proteinExistence type="predicted"/>
<dbReference type="GO" id="GO:0004601">
    <property type="term" value="F:peroxidase activity"/>
    <property type="evidence" value="ECO:0007669"/>
    <property type="project" value="InterPro"/>
</dbReference>
<accession>A0AAD7CSL6</accession>
<dbReference type="PRINTS" id="PR00462">
    <property type="entry name" value="LIGNINASE"/>
</dbReference>
<name>A0AAD7CSL6_MYCRO</name>
<evidence type="ECO:0000313" key="2">
    <source>
        <dbReference type="Proteomes" id="UP001221757"/>
    </source>
</evidence>
<dbReference type="GO" id="GO:0020037">
    <property type="term" value="F:heme binding"/>
    <property type="evidence" value="ECO:0007669"/>
    <property type="project" value="InterPro"/>
</dbReference>
<gene>
    <name evidence="1" type="ORF">B0H17DRAFT_1212337</name>
</gene>
<evidence type="ECO:0000313" key="1">
    <source>
        <dbReference type="EMBL" id="KAJ7661150.1"/>
    </source>
</evidence>